<dbReference type="PANTHER" id="PTHR34615:SF1">
    <property type="entry name" value="PX DOMAIN-CONTAINING PROTEIN"/>
    <property type="match status" value="1"/>
</dbReference>
<sequence>RRDFRDLLTVLLYDDDSSSDSSDEEDLDLLFLDAAFGETRTLDKRPNIADLSEIQCEEMFRFGKDDILHLCEALELPEFYTGHQGSVFTGIEALMVMLRRLAYPNRLCDLVDIFGRAEPELSIVFNMIVDDIYTRFNHLLSSLDLTWLDPAHFAQVIHQKGAPLDQCWGFIDGTAQQIARPLRNQQIMFSGHKRIHCIKFQSVMAPNGLIAHLYGPLEGKRHDAFMLGVSGLLPQLERITKPDGEPYVVYGDPAYGISRHIIAPFRGAHLTPLQQQFNSDMSKVRASVEWGFGKISQYFAYLDFHKNLKVLLQPVGKYYAVGALLANCHTCLYGSVTSSFFELEPPSLEVYLSNN</sequence>
<dbReference type="PANTHER" id="PTHR34615">
    <property type="entry name" value="PX DOMAIN-CONTAINING PROTEIN"/>
    <property type="match status" value="1"/>
</dbReference>
<keyword evidence="2" id="KW-0479">Metal-binding</keyword>
<dbReference type="InterPro" id="IPR027806">
    <property type="entry name" value="HARBI1_dom"/>
</dbReference>
<dbReference type="EMBL" id="CALNXK010000123">
    <property type="protein sequence ID" value="CAH3162326.1"/>
    <property type="molecule type" value="Genomic_DNA"/>
</dbReference>
<comment type="caution">
    <text evidence="4">The sequence shown here is derived from an EMBL/GenBank/DDBJ whole genome shotgun (WGS) entry which is preliminary data.</text>
</comment>
<keyword evidence="5" id="KW-1185">Reference proteome</keyword>
<evidence type="ECO:0000313" key="4">
    <source>
        <dbReference type="EMBL" id="CAH3162326.1"/>
    </source>
</evidence>
<organism evidence="4 5">
    <name type="scientific">Porites lobata</name>
    <dbReference type="NCBI Taxonomy" id="104759"/>
    <lineage>
        <taxon>Eukaryota</taxon>
        <taxon>Metazoa</taxon>
        <taxon>Cnidaria</taxon>
        <taxon>Anthozoa</taxon>
        <taxon>Hexacorallia</taxon>
        <taxon>Scleractinia</taxon>
        <taxon>Fungiina</taxon>
        <taxon>Poritidae</taxon>
        <taxon>Porites</taxon>
    </lineage>
</organism>
<comment type="cofactor">
    <cofactor evidence="1">
        <name>a divalent metal cation</name>
        <dbReference type="ChEBI" id="CHEBI:60240"/>
    </cofactor>
</comment>
<evidence type="ECO:0000259" key="3">
    <source>
        <dbReference type="Pfam" id="PF13359"/>
    </source>
</evidence>
<evidence type="ECO:0000256" key="1">
    <source>
        <dbReference type="ARBA" id="ARBA00001968"/>
    </source>
</evidence>
<reference evidence="4 5" key="1">
    <citation type="submission" date="2022-05" db="EMBL/GenBank/DDBJ databases">
        <authorList>
            <consortium name="Genoscope - CEA"/>
            <person name="William W."/>
        </authorList>
    </citation>
    <scope>NUCLEOTIDE SEQUENCE [LARGE SCALE GENOMIC DNA]</scope>
</reference>
<feature type="domain" description="DDE Tnp4" evidence="3">
    <location>
        <begin position="171"/>
        <end position="327"/>
    </location>
</feature>
<feature type="non-terminal residue" evidence="4">
    <location>
        <position position="1"/>
    </location>
</feature>
<evidence type="ECO:0000256" key="2">
    <source>
        <dbReference type="ARBA" id="ARBA00022723"/>
    </source>
</evidence>
<dbReference type="Proteomes" id="UP001159405">
    <property type="component" value="Unassembled WGS sequence"/>
</dbReference>
<name>A0ABN8QE89_9CNID</name>
<dbReference type="Pfam" id="PF13359">
    <property type="entry name" value="DDE_Tnp_4"/>
    <property type="match status" value="1"/>
</dbReference>
<evidence type="ECO:0000313" key="5">
    <source>
        <dbReference type="Proteomes" id="UP001159405"/>
    </source>
</evidence>
<accession>A0ABN8QE89</accession>
<proteinExistence type="predicted"/>
<protein>
    <recommendedName>
        <fullName evidence="3">DDE Tnp4 domain-containing protein</fullName>
    </recommendedName>
</protein>
<gene>
    <name evidence="4" type="ORF">PLOB_00005288</name>
</gene>